<protein>
    <submittedName>
        <fullName evidence="1">Uncharacterized protein</fullName>
    </submittedName>
</protein>
<organism evidence="1">
    <name type="scientific">Rhizophora mucronata</name>
    <name type="common">Asiatic mangrove</name>
    <dbReference type="NCBI Taxonomy" id="61149"/>
    <lineage>
        <taxon>Eukaryota</taxon>
        <taxon>Viridiplantae</taxon>
        <taxon>Streptophyta</taxon>
        <taxon>Embryophyta</taxon>
        <taxon>Tracheophyta</taxon>
        <taxon>Spermatophyta</taxon>
        <taxon>Magnoliopsida</taxon>
        <taxon>eudicotyledons</taxon>
        <taxon>Gunneridae</taxon>
        <taxon>Pentapetalae</taxon>
        <taxon>rosids</taxon>
        <taxon>fabids</taxon>
        <taxon>Malpighiales</taxon>
        <taxon>Rhizophoraceae</taxon>
        <taxon>Rhizophora</taxon>
    </lineage>
</organism>
<accession>A0A2P2R2V4</accession>
<dbReference type="AlphaFoldDB" id="A0A2P2R2V4"/>
<name>A0A2P2R2V4_RHIMU</name>
<evidence type="ECO:0000313" key="1">
    <source>
        <dbReference type="EMBL" id="MBX73511.1"/>
    </source>
</evidence>
<reference evidence="1" key="1">
    <citation type="submission" date="2018-02" db="EMBL/GenBank/DDBJ databases">
        <title>Rhizophora mucronata_Transcriptome.</title>
        <authorList>
            <person name="Meera S.P."/>
            <person name="Sreeshan A."/>
            <person name="Augustine A."/>
        </authorList>
    </citation>
    <scope>NUCLEOTIDE SEQUENCE</scope>
    <source>
        <tissue evidence="1">Leaf</tissue>
    </source>
</reference>
<dbReference type="EMBL" id="GGEC01093027">
    <property type="protein sequence ID" value="MBX73511.1"/>
    <property type="molecule type" value="Transcribed_RNA"/>
</dbReference>
<sequence length="19" mass="2492">MTEAETSASRRRRRWLLWW</sequence>
<proteinExistence type="predicted"/>